<evidence type="ECO:0000256" key="1">
    <source>
        <dbReference type="ARBA" id="ARBA00011961"/>
    </source>
</evidence>
<keyword evidence="4" id="KW-1185">Reference proteome</keyword>
<dbReference type="GO" id="GO:0016301">
    <property type="term" value="F:kinase activity"/>
    <property type="evidence" value="ECO:0007669"/>
    <property type="project" value="UniProtKB-KW"/>
</dbReference>
<dbReference type="EMBL" id="JAULSW010000010">
    <property type="protein sequence ID" value="KAK3368071.1"/>
    <property type="molecule type" value="Genomic_DNA"/>
</dbReference>
<gene>
    <name evidence="3" type="ORF">B0H63DRAFT_487594</name>
</gene>
<evidence type="ECO:0000256" key="2">
    <source>
        <dbReference type="ARBA" id="ARBA00048655"/>
    </source>
</evidence>
<name>A0AAE0K2A0_9PEZI</name>
<dbReference type="InterPro" id="IPR011009">
    <property type="entry name" value="Kinase-like_dom_sf"/>
</dbReference>
<evidence type="ECO:0000313" key="4">
    <source>
        <dbReference type="Proteomes" id="UP001285441"/>
    </source>
</evidence>
<keyword evidence="3" id="KW-0418">Kinase</keyword>
<organism evidence="3 4">
    <name type="scientific">Podospora didyma</name>
    <dbReference type="NCBI Taxonomy" id="330526"/>
    <lineage>
        <taxon>Eukaryota</taxon>
        <taxon>Fungi</taxon>
        <taxon>Dikarya</taxon>
        <taxon>Ascomycota</taxon>
        <taxon>Pezizomycotina</taxon>
        <taxon>Sordariomycetes</taxon>
        <taxon>Sordariomycetidae</taxon>
        <taxon>Sordariales</taxon>
        <taxon>Podosporaceae</taxon>
        <taxon>Podospora</taxon>
    </lineage>
</organism>
<sequence length="332" mass="37281">MAGMNHDGSPGLEFGDGNTNLDPSVVAKLPKGCRVVSTQKHGTSFWASSGRIDVQLEDGSPETFFIKVVSSQVGRRMVESEYESMTAIHGLLPDFAPEPIAWGTFEINRDAHFFLCEFKAMSGELPDPSQFAARLADMHQQSKSPNGKFGFHVITYSGNLSQENEWEDSWQKYFAKGLQHALDHELAVQGPSEEINKLALTIFEKVIPRLLGPLESEGRSVKPSLVHGDLWYGNTAIDAFTDQCFVFDACCFYAHNEYELGQWRPVCNKFGPEYVKAYHSFVPVSPPEEDYEGRLELYKLRFNTHVSALFAPNPNLRAQMIGDMRDLVKRFG</sequence>
<proteinExistence type="predicted"/>
<dbReference type="PANTHER" id="PTHR12149">
    <property type="entry name" value="FRUCTOSAMINE 3 KINASE-RELATED PROTEIN"/>
    <property type="match status" value="1"/>
</dbReference>
<dbReference type="Pfam" id="PF03881">
    <property type="entry name" value="Fructosamin_kin"/>
    <property type="match status" value="1"/>
</dbReference>
<dbReference type="AlphaFoldDB" id="A0AAE0K2A0"/>
<dbReference type="Proteomes" id="UP001285441">
    <property type="component" value="Unassembled WGS sequence"/>
</dbReference>
<comment type="caution">
    <text evidence="3">The sequence shown here is derived from an EMBL/GenBank/DDBJ whole genome shotgun (WGS) entry which is preliminary data.</text>
</comment>
<accession>A0AAE0K2A0</accession>
<dbReference type="InterPro" id="IPR016477">
    <property type="entry name" value="Fructo-/Ketosamine-3-kinase"/>
</dbReference>
<keyword evidence="3" id="KW-0808">Transferase</keyword>
<dbReference type="PANTHER" id="PTHR12149:SF8">
    <property type="entry name" value="PROTEIN-RIBULOSAMINE 3-KINASE"/>
    <property type="match status" value="1"/>
</dbReference>
<protein>
    <recommendedName>
        <fullName evidence="1">protein-ribulosamine 3-kinase</fullName>
        <ecNumber evidence="1">2.7.1.172</ecNumber>
    </recommendedName>
</protein>
<comment type="catalytic activity">
    <reaction evidence="2">
        <text>N(6)-D-ribulosyl-L-lysyl-[protein] + ATP = N(6)-(3-O-phospho-D-ribulosyl)-L-lysyl-[protein] + ADP + H(+)</text>
        <dbReference type="Rhea" id="RHEA:48432"/>
        <dbReference type="Rhea" id="RHEA-COMP:12103"/>
        <dbReference type="Rhea" id="RHEA-COMP:12104"/>
        <dbReference type="ChEBI" id="CHEBI:15378"/>
        <dbReference type="ChEBI" id="CHEBI:30616"/>
        <dbReference type="ChEBI" id="CHEBI:90418"/>
        <dbReference type="ChEBI" id="CHEBI:90420"/>
        <dbReference type="ChEBI" id="CHEBI:456216"/>
        <dbReference type="EC" id="2.7.1.172"/>
    </reaction>
    <physiologicalReaction direction="left-to-right" evidence="2">
        <dbReference type="Rhea" id="RHEA:48433"/>
    </physiologicalReaction>
</comment>
<dbReference type="SUPFAM" id="SSF56112">
    <property type="entry name" value="Protein kinase-like (PK-like)"/>
    <property type="match status" value="1"/>
</dbReference>
<dbReference type="EC" id="2.7.1.172" evidence="1"/>
<dbReference type="Gene3D" id="3.90.1200.10">
    <property type="match status" value="1"/>
</dbReference>
<evidence type="ECO:0000313" key="3">
    <source>
        <dbReference type="EMBL" id="KAK3368071.1"/>
    </source>
</evidence>
<reference evidence="3" key="2">
    <citation type="submission" date="2023-06" db="EMBL/GenBank/DDBJ databases">
        <authorList>
            <consortium name="Lawrence Berkeley National Laboratory"/>
            <person name="Haridas S."/>
            <person name="Hensen N."/>
            <person name="Bonometti L."/>
            <person name="Westerberg I."/>
            <person name="Brannstrom I.O."/>
            <person name="Guillou S."/>
            <person name="Cros-Aarteil S."/>
            <person name="Calhoun S."/>
            <person name="Kuo A."/>
            <person name="Mondo S."/>
            <person name="Pangilinan J."/>
            <person name="Riley R."/>
            <person name="LaButti K."/>
            <person name="Andreopoulos B."/>
            <person name="Lipzen A."/>
            <person name="Chen C."/>
            <person name="Yanf M."/>
            <person name="Daum C."/>
            <person name="Ng V."/>
            <person name="Clum A."/>
            <person name="Steindorff A."/>
            <person name="Ohm R."/>
            <person name="Martin F."/>
            <person name="Silar P."/>
            <person name="Natvig D."/>
            <person name="Lalanne C."/>
            <person name="Gautier V."/>
            <person name="Ament-velasquez S.L."/>
            <person name="Kruys A."/>
            <person name="Hutchinson M.I."/>
            <person name="Powell A.J."/>
            <person name="Barry K."/>
            <person name="Miller A.N."/>
            <person name="Grigoriev I.V."/>
            <person name="Debuchy R."/>
            <person name="Gladieux P."/>
            <person name="Thoren M.H."/>
            <person name="Johannesson H."/>
        </authorList>
    </citation>
    <scope>NUCLEOTIDE SEQUENCE</scope>
    <source>
        <strain evidence="3">CBS 232.78</strain>
    </source>
</reference>
<dbReference type="GO" id="GO:0102193">
    <property type="term" value="F:protein-ribulosamine 3-kinase activity"/>
    <property type="evidence" value="ECO:0007669"/>
    <property type="project" value="UniProtKB-EC"/>
</dbReference>
<reference evidence="3" key="1">
    <citation type="journal article" date="2023" name="Mol. Phylogenet. Evol.">
        <title>Genome-scale phylogeny and comparative genomics of the fungal order Sordariales.</title>
        <authorList>
            <person name="Hensen N."/>
            <person name="Bonometti L."/>
            <person name="Westerberg I."/>
            <person name="Brannstrom I.O."/>
            <person name="Guillou S."/>
            <person name="Cros-Aarteil S."/>
            <person name="Calhoun S."/>
            <person name="Haridas S."/>
            <person name="Kuo A."/>
            <person name="Mondo S."/>
            <person name="Pangilinan J."/>
            <person name="Riley R."/>
            <person name="LaButti K."/>
            <person name="Andreopoulos B."/>
            <person name="Lipzen A."/>
            <person name="Chen C."/>
            <person name="Yan M."/>
            <person name="Daum C."/>
            <person name="Ng V."/>
            <person name="Clum A."/>
            <person name="Steindorff A."/>
            <person name="Ohm R.A."/>
            <person name="Martin F."/>
            <person name="Silar P."/>
            <person name="Natvig D.O."/>
            <person name="Lalanne C."/>
            <person name="Gautier V."/>
            <person name="Ament-Velasquez S.L."/>
            <person name="Kruys A."/>
            <person name="Hutchinson M.I."/>
            <person name="Powell A.J."/>
            <person name="Barry K."/>
            <person name="Miller A.N."/>
            <person name="Grigoriev I.V."/>
            <person name="Debuchy R."/>
            <person name="Gladieux P."/>
            <person name="Hiltunen Thoren M."/>
            <person name="Johannesson H."/>
        </authorList>
    </citation>
    <scope>NUCLEOTIDE SEQUENCE</scope>
    <source>
        <strain evidence="3">CBS 232.78</strain>
    </source>
</reference>